<name>A0A4P6K525_KTERU</name>
<evidence type="ECO:0000313" key="1">
    <source>
        <dbReference type="EMBL" id="QBD83369.1"/>
    </source>
</evidence>
<keyword evidence="2" id="KW-1185">Reference proteome</keyword>
<sequence>MNDSVSEVARLRQQIENEYVAAVQGLHGLSIAAQHSFIRARMERVEQHYEALCAFIGEERAIDIVIEVNDAAVKLRQGSRS</sequence>
<reference evidence="1 2" key="1">
    <citation type="submission" date="2019-01" db="EMBL/GenBank/DDBJ databases">
        <title>Ktedonosporobacter rubrisoli SCAWS-G2.</title>
        <authorList>
            <person name="Huang Y."/>
            <person name="Yan B."/>
        </authorList>
    </citation>
    <scope>NUCLEOTIDE SEQUENCE [LARGE SCALE GENOMIC DNA]</scope>
    <source>
        <strain evidence="1 2">SCAWS-G2</strain>
    </source>
</reference>
<gene>
    <name evidence="1" type="ORF">EPA93_04555</name>
</gene>
<dbReference type="KEGG" id="kbs:EPA93_04555"/>
<dbReference type="Proteomes" id="UP000290365">
    <property type="component" value="Chromosome"/>
</dbReference>
<evidence type="ECO:0000313" key="2">
    <source>
        <dbReference type="Proteomes" id="UP000290365"/>
    </source>
</evidence>
<accession>A0A4P6K525</accession>
<proteinExistence type="predicted"/>
<protein>
    <submittedName>
        <fullName evidence="1">Uncharacterized protein</fullName>
    </submittedName>
</protein>
<dbReference type="EMBL" id="CP035758">
    <property type="protein sequence ID" value="QBD83369.1"/>
    <property type="molecule type" value="Genomic_DNA"/>
</dbReference>
<dbReference type="AlphaFoldDB" id="A0A4P6K525"/>
<organism evidence="1 2">
    <name type="scientific">Ktedonosporobacter rubrisoli</name>
    <dbReference type="NCBI Taxonomy" id="2509675"/>
    <lineage>
        <taxon>Bacteria</taxon>
        <taxon>Bacillati</taxon>
        <taxon>Chloroflexota</taxon>
        <taxon>Ktedonobacteria</taxon>
        <taxon>Ktedonobacterales</taxon>
        <taxon>Ktedonosporobacteraceae</taxon>
        <taxon>Ktedonosporobacter</taxon>
    </lineage>
</organism>